<dbReference type="Proteomes" id="UP000799324">
    <property type="component" value="Unassembled WGS sequence"/>
</dbReference>
<dbReference type="AlphaFoldDB" id="A0A6A6SN77"/>
<evidence type="ECO:0008006" key="4">
    <source>
        <dbReference type="Google" id="ProtNLM"/>
    </source>
</evidence>
<evidence type="ECO:0000256" key="1">
    <source>
        <dbReference type="SAM" id="SignalP"/>
    </source>
</evidence>
<keyword evidence="1" id="KW-0732">Signal</keyword>
<evidence type="ECO:0000313" key="2">
    <source>
        <dbReference type="EMBL" id="KAF2648417.1"/>
    </source>
</evidence>
<gene>
    <name evidence="2" type="ORF">K491DRAFT_763094</name>
</gene>
<protein>
    <recommendedName>
        <fullName evidence="4">AA1-like domain-containing protein</fullName>
    </recommendedName>
</protein>
<evidence type="ECO:0000313" key="3">
    <source>
        <dbReference type="Proteomes" id="UP000799324"/>
    </source>
</evidence>
<proteinExistence type="predicted"/>
<name>A0A6A6SN77_9PLEO</name>
<feature type="signal peptide" evidence="1">
    <location>
        <begin position="1"/>
        <end position="19"/>
    </location>
</feature>
<keyword evidence="3" id="KW-1185">Reference proteome</keyword>
<organism evidence="2 3">
    <name type="scientific">Lophiostoma macrostomum CBS 122681</name>
    <dbReference type="NCBI Taxonomy" id="1314788"/>
    <lineage>
        <taxon>Eukaryota</taxon>
        <taxon>Fungi</taxon>
        <taxon>Dikarya</taxon>
        <taxon>Ascomycota</taxon>
        <taxon>Pezizomycotina</taxon>
        <taxon>Dothideomycetes</taxon>
        <taxon>Pleosporomycetidae</taxon>
        <taxon>Pleosporales</taxon>
        <taxon>Lophiostomataceae</taxon>
        <taxon>Lophiostoma</taxon>
    </lineage>
</organism>
<reference evidence="2" key="1">
    <citation type="journal article" date="2020" name="Stud. Mycol.">
        <title>101 Dothideomycetes genomes: a test case for predicting lifestyles and emergence of pathogens.</title>
        <authorList>
            <person name="Haridas S."/>
            <person name="Albert R."/>
            <person name="Binder M."/>
            <person name="Bloem J."/>
            <person name="Labutti K."/>
            <person name="Salamov A."/>
            <person name="Andreopoulos B."/>
            <person name="Baker S."/>
            <person name="Barry K."/>
            <person name="Bills G."/>
            <person name="Bluhm B."/>
            <person name="Cannon C."/>
            <person name="Castanera R."/>
            <person name="Culley D."/>
            <person name="Daum C."/>
            <person name="Ezra D."/>
            <person name="Gonzalez J."/>
            <person name="Henrissat B."/>
            <person name="Kuo A."/>
            <person name="Liang C."/>
            <person name="Lipzen A."/>
            <person name="Lutzoni F."/>
            <person name="Magnuson J."/>
            <person name="Mondo S."/>
            <person name="Nolan M."/>
            <person name="Ohm R."/>
            <person name="Pangilinan J."/>
            <person name="Park H.-J."/>
            <person name="Ramirez L."/>
            <person name="Alfaro M."/>
            <person name="Sun H."/>
            <person name="Tritt A."/>
            <person name="Yoshinaga Y."/>
            <person name="Zwiers L.-H."/>
            <person name="Turgeon B."/>
            <person name="Goodwin S."/>
            <person name="Spatafora J."/>
            <person name="Crous P."/>
            <person name="Grigoriev I."/>
        </authorList>
    </citation>
    <scope>NUCLEOTIDE SEQUENCE</scope>
    <source>
        <strain evidence="2">CBS 122681</strain>
    </source>
</reference>
<sequence>MRFSTALVSLAATLPLVSAVDFNSFNDPQCNGFQEHYHLNPNSKGNLADTRRSFLVNGAQAGCHLKFYTGLNQAPNDGSTLSFTTETDNECYWTSDNRQFRSFGFYCP</sequence>
<dbReference type="EMBL" id="MU004540">
    <property type="protein sequence ID" value="KAF2648417.1"/>
    <property type="molecule type" value="Genomic_DNA"/>
</dbReference>
<feature type="chain" id="PRO_5025467346" description="AA1-like domain-containing protein" evidence="1">
    <location>
        <begin position="20"/>
        <end position="108"/>
    </location>
</feature>
<dbReference type="OrthoDB" id="3660025at2759"/>
<accession>A0A6A6SN77</accession>